<evidence type="ECO:0000313" key="4">
    <source>
        <dbReference type="EMBL" id="NWE83475.1"/>
    </source>
</evidence>
<comment type="caution">
    <text evidence="3">The sequence shown here is derived from an EMBL/GenBank/DDBJ whole genome shotgun (WGS) entry which is preliminary data.</text>
</comment>
<evidence type="ECO:0000313" key="9">
    <source>
        <dbReference type="Proteomes" id="UP000590218"/>
    </source>
</evidence>
<feature type="signal peptide" evidence="1">
    <location>
        <begin position="1"/>
        <end position="23"/>
    </location>
</feature>
<evidence type="ECO:0000313" key="5">
    <source>
        <dbReference type="EMBL" id="TLG87950.1"/>
    </source>
</evidence>
<dbReference type="EMBL" id="JACARM010000043">
    <property type="protein sequence ID" value="NWE09908.1"/>
    <property type="molecule type" value="Genomic_DNA"/>
</dbReference>
<dbReference type="Proteomes" id="UP000563268">
    <property type="component" value="Unassembled WGS sequence"/>
</dbReference>
<dbReference type="Proteomes" id="UP000304941">
    <property type="component" value="Unassembled WGS sequence"/>
</dbReference>
<dbReference type="Proteomes" id="UP000560470">
    <property type="component" value="Unassembled WGS sequence"/>
</dbReference>
<dbReference type="EMBL" id="JACAOZ010000002">
    <property type="protein sequence ID" value="NVZ54821.1"/>
    <property type="molecule type" value="Genomic_DNA"/>
</dbReference>
<evidence type="ECO:0000256" key="1">
    <source>
        <dbReference type="SAM" id="SignalP"/>
    </source>
</evidence>
<dbReference type="PROSITE" id="PS51257">
    <property type="entry name" value="PROKAR_LIPOPROTEIN"/>
    <property type="match status" value="1"/>
</dbReference>
<organism evidence="3 8">
    <name type="scientific">Pseudomonas edaphica</name>
    <dbReference type="NCBI Taxonomy" id="2006980"/>
    <lineage>
        <taxon>Bacteria</taxon>
        <taxon>Pseudomonadati</taxon>
        <taxon>Pseudomonadota</taxon>
        <taxon>Gammaproteobacteria</taxon>
        <taxon>Pseudomonadales</taxon>
        <taxon>Pseudomonadaceae</taxon>
        <taxon>Pseudomonas</taxon>
    </lineage>
</organism>
<sequence length="73" mass="7962">MSRMPPFSLLLAMPLLLMGCATPPKPTSEQLAVHAFETPEYFSANALPIVKASTLYAQLIPMQSVDDRPMTPS</sequence>
<dbReference type="EMBL" id="VBVZ01000660">
    <property type="protein sequence ID" value="TLG87950.1"/>
    <property type="molecule type" value="Genomic_DNA"/>
</dbReference>
<reference evidence="5 6" key="1">
    <citation type="submission" date="2019-05" db="EMBL/GenBank/DDBJ databases">
        <title>Pseudomonas edaphica sp. nov., isolated from rhizospheric soil of Cistus ladanifer L. in Spain.</title>
        <authorList>
            <person name="Peix A."/>
        </authorList>
    </citation>
    <scope>NUCLEOTIDE SEQUENCE [LARGE SCALE GENOMIC DNA]</scope>
    <source>
        <strain evidence="5 6">RD25</strain>
    </source>
</reference>
<gene>
    <name evidence="5" type="ORF">FEM54_28470</name>
    <name evidence="3" type="ORF">HX788_22665</name>
    <name evidence="4" type="ORF">HX795_15325</name>
    <name evidence="2" type="ORF">HX797_00985</name>
</gene>
<reference evidence="7 8" key="2">
    <citation type="submission" date="2020-04" db="EMBL/GenBank/DDBJ databases">
        <title>Molecular characterization of pseudomonads from Agaricus bisporus reveal novel blotch 2 pathogens in Western Europe.</title>
        <authorList>
            <person name="Taparia T."/>
            <person name="Krijger M."/>
            <person name="Haynes E."/>
            <person name="Elpinstone J.G."/>
            <person name="Noble R."/>
            <person name="Van Der Wolf J."/>
        </authorList>
    </citation>
    <scope>NUCLEOTIDE SEQUENCE [LARGE SCALE GENOMIC DNA]</scope>
    <source>
        <strain evidence="2 7">B7002</strain>
        <strain evidence="4 9">K6002</strain>
        <strain evidence="3 8">K7002</strain>
    </source>
</reference>
<evidence type="ECO:0000313" key="2">
    <source>
        <dbReference type="EMBL" id="NVZ54821.1"/>
    </source>
</evidence>
<dbReference type="EMBL" id="JACARL010000084">
    <property type="protein sequence ID" value="NWE83475.1"/>
    <property type="molecule type" value="Genomic_DNA"/>
</dbReference>
<evidence type="ECO:0000313" key="7">
    <source>
        <dbReference type="Proteomes" id="UP000560470"/>
    </source>
</evidence>
<feature type="chain" id="PRO_5044623850" evidence="1">
    <location>
        <begin position="24"/>
        <end position="73"/>
    </location>
</feature>
<name>A0A5R8QQ61_9PSED</name>
<proteinExistence type="predicted"/>
<protein>
    <submittedName>
        <fullName evidence="3">Uncharacterized protein</fullName>
    </submittedName>
</protein>
<dbReference type="RefSeq" id="WP_138453849.1">
    <property type="nucleotide sequence ID" value="NZ_JACAOZ010000002.1"/>
</dbReference>
<keyword evidence="6" id="KW-1185">Reference proteome</keyword>
<accession>A0A5R8QQ61</accession>
<dbReference type="AlphaFoldDB" id="A0A5R8QQ61"/>
<evidence type="ECO:0000313" key="6">
    <source>
        <dbReference type="Proteomes" id="UP000304941"/>
    </source>
</evidence>
<evidence type="ECO:0000313" key="8">
    <source>
        <dbReference type="Proteomes" id="UP000563268"/>
    </source>
</evidence>
<dbReference type="Proteomes" id="UP000590218">
    <property type="component" value="Unassembled WGS sequence"/>
</dbReference>
<keyword evidence="1" id="KW-0732">Signal</keyword>
<evidence type="ECO:0000313" key="3">
    <source>
        <dbReference type="EMBL" id="NWE09908.1"/>
    </source>
</evidence>